<keyword evidence="2" id="KW-0479">Metal-binding</keyword>
<reference evidence="7" key="1">
    <citation type="journal article" date="2013" name="Science">
        <title>Gene transfer from bacteria and archaea facilitated evolution of an extremophilic eukaryote.</title>
        <authorList>
            <person name="Schonknecht G."/>
            <person name="Chen W.H."/>
            <person name="Ternes C.M."/>
            <person name="Barbier G.G."/>
            <person name="Shrestha R.P."/>
            <person name="Stanke M."/>
            <person name="Brautigam A."/>
            <person name="Baker B.J."/>
            <person name="Banfield J.F."/>
            <person name="Garavito R.M."/>
            <person name="Carr K."/>
            <person name="Wilkerson C."/>
            <person name="Rensing S.A."/>
            <person name="Gagneul D."/>
            <person name="Dickenson N.E."/>
            <person name="Oesterhelt C."/>
            <person name="Lercher M.J."/>
            <person name="Weber A.P."/>
        </authorList>
    </citation>
    <scope>NUCLEOTIDE SEQUENCE [LARGE SCALE GENOMIC DNA]</scope>
    <source>
        <strain evidence="7">074W</strain>
    </source>
</reference>
<dbReference type="GO" id="GO:0046872">
    <property type="term" value="F:metal ion binding"/>
    <property type="evidence" value="ECO:0007669"/>
    <property type="project" value="UniProtKB-KW"/>
</dbReference>
<dbReference type="Gene3D" id="1.10.490.10">
    <property type="entry name" value="Globins"/>
    <property type="match status" value="1"/>
</dbReference>
<dbReference type="Pfam" id="PF00042">
    <property type="entry name" value="Globin"/>
    <property type="match status" value="1"/>
</dbReference>
<feature type="domain" description="Globin" evidence="5">
    <location>
        <begin position="5"/>
        <end position="139"/>
    </location>
</feature>
<protein>
    <submittedName>
        <fullName evidence="6">Nitric oxide dioxygenase</fullName>
        <ecNumber evidence="6">1.14.12.17</ecNumber>
    </submittedName>
</protein>
<dbReference type="eggNOG" id="KOG3378">
    <property type="taxonomic scope" value="Eukaryota"/>
</dbReference>
<evidence type="ECO:0000256" key="3">
    <source>
        <dbReference type="ARBA" id="ARBA00023004"/>
    </source>
</evidence>
<dbReference type="Gramene" id="EME31245">
    <property type="protein sequence ID" value="EME31245"/>
    <property type="gene ID" value="Gasu_14860"/>
</dbReference>
<dbReference type="SUPFAM" id="SSF46458">
    <property type="entry name" value="Globin-like"/>
    <property type="match status" value="1"/>
</dbReference>
<dbReference type="CDD" id="cd12131">
    <property type="entry name" value="HGbI-like"/>
    <property type="match status" value="1"/>
</dbReference>
<keyword evidence="7" id="KW-1185">Reference proteome</keyword>
<dbReference type="InterPro" id="IPR012292">
    <property type="entry name" value="Globin/Proto"/>
</dbReference>
<dbReference type="KEGG" id="gsl:Gasu_14860"/>
<gene>
    <name evidence="6" type="ORF">Gasu_14860</name>
</gene>
<dbReference type="GO" id="GO:0005344">
    <property type="term" value="F:oxygen carrier activity"/>
    <property type="evidence" value="ECO:0007669"/>
    <property type="project" value="UniProtKB-KW"/>
</dbReference>
<dbReference type="GO" id="GO:0019825">
    <property type="term" value="F:oxygen binding"/>
    <property type="evidence" value="ECO:0007669"/>
    <property type="project" value="InterPro"/>
</dbReference>
<dbReference type="SMR" id="M2X487"/>
<evidence type="ECO:0000313" key="7">
    <source>
        <dbReference type="Proteomes" id="UP000030680"/>
    </source>
</evidence>
<evidence type="ECO:0000259" key="5">
    <source>
        <dbReference type="PROSITE" id="PS01033"/>
    </source>
</evidence>
<dbReference type="PROSITE" id="PS01033">
    <property type="entry name" value="GLOBIN"/>
    <property type="match status" value="1"/>
</dbReference>
<dbReference type="InterPro" id="IPR000971">
    <property type="entry name" value="Globin"/>
</dbReference>
<dbReference type="PANTHER" id="PTHR43396:SF3">
    <property type="entry name" value="FLAVOHEMOPROTEIN"/>
    <property type="match status" value="1"/>
</dbReference>
<dbReference type="STRING" id="130081.M2X487"/>
<sequence>MVRQTLNFEEIQIVQQSWNKLEDRQYLIGEAFYHSLFETYPSVKPLFRSDMEKQKRLLIHMINKGVKLLNDIDKLESALSSLGKRHIKYGVKEEHFPCVGETLLKVLKQFLGDEFDEKTLKAWESVYQYWAVFMLDGMK</sequence>
<keyword evidence="3" id="KW-0408">Iron</keyword>
<dbReference type="RefSeq" id="XP_005707765.1">
    <property type="nucleotide sequence ID" value="XM_005707708.1"/>
</dbReference>
<dbReference type="EMBL" id="KB454493">
    <property type="protein sequence ID" value="EME31245.1"/>
    <property type="molecule type" value="Genomic_DNA"/>
</dbReference>
<keyword evidence="6" id="KW-0223">Dioxygenase</keyword>
<evidence type="ECO:0000256" key="4">
    <source>
        <dbReference type="RuleBase" id="RU000356"/>
    </source>
</evidence>
<keyword evidence="4" id="KW-0561">Oxygen transport</keyword>
<accession>M2X487</accession>
<keyword evidence="6" id="KW-0560">Oxidoreductase</keyword>
<name>M2X487_GALSU</name>
<dbReference type="GO" id="GO:0020037">
    <property type="term" value="F:heme binding"/>
    <property type="evidence" value="ECO:0007669"/>
    <property type="project" value="InterPro"/>
</dbReference>
<proteinExistence type="inferred from homology"/>
<dbReference type="PANTHER" id="PTHR43396">
    <property type="entry name" value="FLAVOHEMOPROTEIN"/>
    <property type="match status" value="1"/>
</dbReference>
<dbReference type="EC" id="1.14.12.17" evidence="6"/>
<dbReference type="InterPro" id="IPR009050">
    <property type="entry name" value="Globin-like_sf"/>
</dbReference>
<evidence type="ECO:0000256" key="1">
    <source>
        <dbReference type="ARBA" id="ARBA00022617"/>
    </source>
</evidence>
<dbReference type="GO" id="GO:0071500">
    <property type="term" value="P:cellular response to nitrosative stress"/>
    <property type="evidence" value="ECO:0007669"/>
    <property type="project" value="TreeGrafter"/>
</dbReference>
<dbReference type="GO" id="GO:0071949">
    <property type="term" value="F:FAD binding"/>
    <property type="evidence" value="ECO:0007669"/>
    <property type="project" value="TreeGrafter"/>
</dbReference>
<dbReference type="GeneID" id="17089906"/>
<dbReference type="AlphaFoldDB" id="M2X487"/>
<keyword evidence="4" id="KW-0813">Transport</keyword>
<dbReference type="Proteomes" id="UP000030680">
    <property type="component" value="Unassembled WGS sequence"/>
</dbReference>
<evidence type="ECO:0000256" key="2">
    <source>
        <dbReference type="ARBA" id="ARBA00022723"/>
    </source>
</evidence>
<evidence type="ECO:0000313" key="6">
    <source>
        <dbReference type="EMBL" id="EME31245.1"/>
    </source>
</evidence>
<keyword evidence="1 4" id="KW-0349">Heme</keyword>
<comment type="similarity">
    <text evidence="4">Belongs to the globin family.</text>
</comment>
<dbReference type="OMA" id="GRKLMAM"/>
<dbReference type="GO" id="GO:0046210">
    <property type="term" value="P:nitric oxide catabolic process"/>
    <property type="evidence" value="ECO:0007669"/>
    <property type="project" value="TreeGrafter"/>
</dbReference>
<dbReference type="OrthoDB" id="436496at2759"/>
<organism evidence="6 7">
    <name type="scientific">Galdieria sulphuraria</name>
    <name type="common">Red alga</name>
    <dbReference type="NCBI Taxonomy" id="130081"/>
    <lineage>
        <taxon>Eukaryota</taxon>
        <taxon>Rhodophyta</taxon>
        <taxon>Bangiophyceae</taxon>
        <taxon>Galdieriales</taxon>
        <taxon>Galdieriaceae</taxon>
        <taxon>Galdieria</taxon>
    </lineage>
</organism>
<dbReference type="GO" id="GO:0008941">
    <property type="term" value="F:nitric oxide dioxygenase NAD(P)H activity"/>
    <property type="evidence" value="ECO:0007669"/>
    <property type="project" value="UniProtKB-EC"/>
</dbReference>